<keyword evidence="1" id="KW-0805">Transcription regulation</keyword>
<reference evidence="7" key="1">
    <citation type="journal article" date="2019" name="Int. J. Syst. Evol. Microbiol.">
        <title>The Global Catalogue of Microorganisms (GCM) 10K type strain sequencing project: providing services to taxonomists for standard genome sequencing and annotation.</title>
        <authorList>
            <consortium name="The Broad Institute Genomics Platform"/>
            <consortium name="The Broad Institute Genome Sequencing Center for Infectious Disease"/>
            <person name="Wu L."/>
            <person name="Ma J."/>
        </authorList>
    </citation>
    <scope>NUCLEOTIDE SEQUENCE [LARGE SCALE GENOMIC DNA]</scope>
    <source>
        <strain evidence="7">JCM 15933</strain>
    </source>
</reference>
<name>A0ABP4N7M8_9ACTN</name>
<dbReference type="InterPro" id="IPR036271">
    <property type="entry name" value="Tet_transcr_reg_TetR-rel_C_sf"/>
</dbReference>
<proteinExistence type="predicted"/>
<gene>
    <name evidence="6" type="ORF">GCM10009827_092660</name>
</gene>
<protein>
    <submittedName>
        <fullName evidence="6">TetR/AcrR family transcriptional regulator</fullName>
    </submittedName>
</protein>
<dbReference type="InterPro" id="IPR050109">
    <property type="entry name" value="HTH-type_TetR-like_transc_reg"/>
</dbReference>
<feature type="DNA-binding region" description="H-T-H motif" evidence="4">
    <location>
        <begin position="37"/>
        <end position="56"/>
    </location>
</feature>
<evidence type="ECO:0000313" key="6">
    <source>
        <dbReference type="EMBL" id="GAA1557182.1"/>
    </source>
</evidence>
<keyword evidence="3" id="KW-0804">Transcription</keyword>
<dbReference type="PANTHER" id="PTHR30055">
    <property type="entry name" value="HTH-TYPE TRANSCRIPTIONAL REGULATOR RUTR"/>
    <property type="match status" value="1"/>
</dbReference>
<evidence type="ECO:0000256" key="4">
    <source>
        <dbReference type="PROSITE-ProRule" id="PRU00335"/>
    </source>
</evidence>
<dbReference type="EMBL" id="BAAAQD010000026">
    <property type="protein sequence ID" value="GAA1557182.1"/>
    <property type="molecule type" value="Genomic_DNA"/>
</dbReference>
<dbReference type="PANTHER" id="PTHR30055:SF234">
    <property type="entry name" value="HTH-TYPE TRANSCRIPTIONAL REGULATOR BETI"/>
    <property type="match status" value="1"/>
</dbReference>
<dbReference type="PROSITE" id="PS50977">
    <property type="entry name" value="HTH_TETR_2"/>
    <property type="match status" value="1"/>
</dbReference>
<keyword evidence="2 4" id="KW-0238">DNA-binding</keyword>
<dbReference type="Proteomes" id="UP001501470">
    <property type="component" value="Unassembled WGS sequence"/>
</dbReference>
<sequence>MGMEEAGLRERQKQLRRLAVLDAARQLFAERGVDMTTIEEIAGRAVVSPATIYNYFVSKNDLLVALFEHEWSDVEVRLAKITVRAGDDAATAMTRFVEGYNRIDESFGPPQLWRQLIAASFTASAEVRTSYQQISDRFETILAERLRHLVTAGLLRPDTDIEALARSLSAIADADFHHRVRVRERWTRTASDLLRRQIRQILQTST</sequence>
<dbReference type="Pfam" id="PF00440">
    <property type="entry name" value="TetR_N"/>
    <property type="match status" value="1"/>
</dbReference>
<organism evidence="6 7">
    <name type="scientific">Dactylosporangium maewongense</name>
    <dbReference type="NCBI Taxonomy" id="634393"/>
    <lineage>
        <taxon>Bacteria</taxon>
        <taxon>Bacillati</taxon>
        <taxon>Actinomycetota</taxon>
        <taxon>Actinomycetes</taxon>
        <taxon>Micromonosporales</taxon>
        <taxon>Micromonosporaceae</taxon>
        <taxon>Dactylosporangium</taxon>
    </lineage>
</organism>
<feature type="domain" description="HTH tetR-type" evidence="5">
    <location>
        <begin position="14"/>
        <end position="74"/>
    </location>
</feature>
<accession>A0ABP4N7M8</accession>
<dbReference type="Gene3D" id="1.10.357.10">
    <property type="entry name" value="Tetracycline Repressor, domain 2"/>
    <property type="match status" value="1"/>
</dbReference>
<evidence type="ECO:0000256" key="2">
    <source>
        <dbReference type="ARBA" id="ARBA00023125"/>
    </source>
</evidence>
<dbReference type="InterPro" id="IPR009057">
    <property type="entry name" value="Homeodomain-like_sf"/>
</dbReference>
<evidence type="ECO:0000256" key="1">
    <source>
        <dbReference type="ARBA" id="ARBA00023015"/>
    </source>
</evidence>
<dbReference type="PRINTS" id="PR00455">
    <property type="entry name" value="HTHTETR"/>
</dbReference>
<evidence type="ECO:0000256" key="3">
    <source>
        <dbReference type="ARBA" id="ARBA00023163"/>
    </source>
</evidence>
<keyword evidence="7" id="KW-1185">Reference proteome</keyword>
<dbReference type="InterPro" id="IPR023772">
    <property type="entry name" value="DNA-bd_HTH_TetR-type_CS"/>
</dbReference>
<dbReference type="SUPFAM" id="SSF46689">
    <property type="entry name" value="Homeodomain-like"/>
    <property type="match status" value="1"/>
</dbReference>
<evidence type="ECO:0000313" key="7">
    <source>
        <dbReference type="Proteomes" id="UP001501470"/>
    </source>
</evidence>
<dbReference type="SUPFAM" id="SSF48498">
    <property type="entry name" value="Tetracyclin repressor-like, C-terminal domain"/>
    <property type="match status" value="1"/>
</dbReference>
<dbReference type="InterPro" id="IPR001647">
    <property type="entry name" value="HTH_TetR"/>
</dbReference>
<dbReference type="PROSITE" id="PS01081">
    <property type="entry name" value="HTH_TETR_1"/>
    <property type="match status" value="1"/>
</dbReference>
<evidence type="ECO:0000259" key="5">
    <source>
        <dbReference type="PROSITE" id="PS50977"/>
    </source>
</evidence>
<comment type="caution">
    <text evidence="6">The sequence shown here is derived from an EMBL/GenBank/DDBJ whole genome shotgun (WGS) entry which is preliminary data.</text>
</comment>